<accession>A0ABR9CDM1</accession>
<organism evidence="1 2">
    <name type="scientific">Roseibium polysiphoniae</name>
    <dbReference type="NCBI Taxonomy" id="2571221"/>
    <lineage>
        <taxon>Bacteria</taxon>
        <taxon>Pseudomonadati</taxon>
        <taxon>Pseudomonadota</taxon>
        <taxon>Alphaproteobacteria</taxon>
        <taxon>Hyphomicrobiales</taxon>
        <taxon>Stappiaceae</taxon>
        <taxon>Roseibium</taxon>
    </lineage>
</organism>
<dbReference type="RefSeq" id="WP_192110090.1">
    <property type="nucleotide sequence ID" value="NZ_JACYXJ010000005.1"/>
</dbReference>
<reference evidence="1 2" key="1">
    <citation type="submission" date="2020-09" db="EMBL/GenBank/DDBJ databases">
        <title>The genome sequence of type strain Labrenzia polysiphoniae KACC 19711.</title>
        <authorList>
            <person name="Liu Y."/>
        </authorList>
    </citation>
    <scope>NUCLEOTIDE SEQUENCE [LARGE SCALE GENOMIC DNA]</scope>
    <source>
        <strain evidence="1 2">KACC 19711</strain>
    </source>
</reference>
<dbReference type="EMBL" id="JACYXJ010000005">
    <property type="protein sequence ID" value="MBD8877654.1"/>
    <property type="molecule type" value="Genomic_DNA"/>
</dbReference>
<comment type="caution">
    <text evidence="1">The sequence shown here is derived from an EMBL/GenBank/DDBJ whole genome shotgun (WGS) entry which is preliminary data.</text>
</comment>
<evidence type="ECO:0000313" key="1">
    <source>
        <dbReference type="EMBL" id="MBD8877654.1"/>
    </source>
</evidence>
<evidence type="ECO:0008006" key="3">
    <source>
        <dbReference type="Google" id="ProtNLM"/>
    </source>
</evidence>
<protein>
    <recommendedName>
        <fullName evidence="3">HEXXH motif-containing protein</fullName>
    </recommendedName>
</protein>
<dbReference type="InterPro" id="IPR026337">
    <property type="entry name" value="AKG_HExxH"/>
</dbReference>
<dbReference type="NCBIfam" id="TIGR04267">
    <property type="entry name" value="mod_HExxH"/>
    <property type="match status" value="1"/>
</dbReference>
<sequence>MDSQLTPRDFVIANHNVDATRMLRKTAAVRQLQEIAPFLAHIGSRPDCGAYSEVARNALMSDGTRLAELCELPVFRAWWQSVARLPDWDAIDAHKLRLLGEFDSLLFDPEGPSDGKRPDDEIALAVGARYAPAHLQWFFQADNHGCLTVPAGALRNAAEIAAELEPGASAQIDRSGVPGQVTRSVLIGGRMTVTNFHPSLKLKLSGTNQRNSGIDWQKVDWENYPDDWDMPTYRAPFDLLEKIWPEEFDDQLETLVCMVPRKFDEGSRSIAFTVSSHQGAMFVSPGDPRRMLEMILHEKAHVKERYVREVWPLLEAEQTQERFSVPWRPDPRPIFGIFEGIYVFLQVVIGLARYQDAGIEDVAGRARKLAGDLDAAIRLIEKQANLTPAGREWLGEIKTVFETVTSKGTGDPYAAVFAES</sequence>
<dbReference type="Proteomes" id="UP000615687">
    <property type="component" value="Unassembled WGS sequence"/>
</dbReference>
<keyword evidence="2" id="KW-1185">Reference proteome</keyword>
<gene>
    <name evidence="1" type="ORF">IG617_15255</name>
</gene>
<name>A0ABR9CDM1_9HYPH</name>
<evidence type="ECO:0000313" key="2">
    <source>
        <dbReference type="Proteomes" id="UP000615687"/>
    </source>
</evidence>
<proteinExistence type="predicted"/>